<gene>
    <name evidence="3" type="ORF">BJ984_002000</name>
</gene>
<proteinExistence type="predicted"/>
<dbReference type="EMBL" id="JACCBM010000001">
    <property type="protein sequence ID" value="NYD70842.1"/>
    <property type="molecule type" value="Genomic_DNA"/>
</dbReference>
<keyword evidence="4" id="KW-1185">Reference proteome</keyword>
<dbReference type="PROSITE" id="PS51782">
    <property type="entry name" value="LYSM"/>
    <property type="match status" value="1"/>
</dbReference>
<dbReference type="Proteomes" id="UP000549913">
    <property type="component" value="Unassembled WGS sequence"/>
</dbReference>
<dbReference type="InterPro" id="IPR036779">
    <property type="entry name" value="LysM_dom_sf"/>
</dbReference>
<keyword evidence="1" id="KW-0472">Membrane</keyword>
<comment type="caution">
    <text evidence="3">The sequence shown here is derived from an EMBL/GenBank/DDBJ whole genome shotgun (WGS) entry which is preliminary data.</text>
</comment>
<evidence type="ECO:0000256" key="1">
    <source>
        <dbReference type="SAM" id="Phobius"/>
    </source>
</evidence>
<evidence type="ECO:0000313" key="3">
    <source>
        <dbReference type="EMBL" id="NYD70842.1"/>
    </source>
</evidence>
<name>A0A852SPX0_9MICO</name>
<dbReference type="CDD" id="cd00118">
    <property type="entry name" value="LysM"/>
    <property type="match status" value="1"/>
</dbReference>
<sequence length="116" mass="11712">MSIAAANVSTTPSTHLRITARGRKVLAAVVAAPIVAALSVAALAAGGSAVATGSSVTTEFDYLTVQAGQSLWSIAETIAPESDPRDVIAEIRSLNQLATSSVQPGQRIAVPSDLAD</sequence>
<feature type="domain" description="LysM" evidence="2">
    <location>
        <begin position="61"/>
        <end position="110"/>
    </location>
</feature>
<dbReference type="AlphaFoldDB" id="A0A852SPX0"/>
<dbReference type="Gene3D" id="3.10.350.10">
    <property type="entry name" value="LysM domain"/>
    <property type="match status" value="1"/>
</dbReference>
<dbReference type="RefSeq" id="WP_173183868.1">
    <property type="nucleotide sequence ID" value="NZ_BSEW01000001.1"/>
</dbReference>
<feature type="transmembrane region" description="Helical" evidence="1">
    <location>
        <begin position="25"/>
        <end position="45"/>
    </location>
</feature>
<evidence type="ECO:0000313" key="4">
    <source>
        <dbReference type="Proteomes" id="UP000549913"/>
    </source>
</evidence>
<reference evidence="3 4" key="1">
    <citation type="submission" date="2020-07" db="EMBL/GenBank/DDBJ databases">
        <title>Sequencing the genomes of 1000 actinobacteria strains.</title>
        <authorList>
            <person name="Klenk H.-P."/>
        </authorList>
    </citation>
    <scope>NUCLEOTIDE SEQUENCE [LARGE SCALE GENOMIC DNA]</scope>
    <source>
        <strain evidence="3 4">DSM 26474</strain>
    </source>
</reference>
<keyword evidence="1" id="KW-0812">Transmembrane</keyword>
<dbReference type="SMART" id="SM00257">
    <property type="entry name" value="LysM"/>
    <property type="match status" value="1"/>
</dbReference>
<keyword evidence="1" id="KW-1133">Transmembrane helix</keyword>
<evidence type="ECO:0000259" key="2">
    <source>
        <dbReference type="PROSITE" id="PS51782"/>
    </source>
</evidence>
<organism evidence="3 4">
    <name type="scientific">Herbiconiux flava</name>
    <dbReference type="NCBI Taxonomy" id="881268"/>
    <lineage>
        <taxon>Bacteria</taxon>
        <taxon>Bacillati</taxon>
        <taxon>Actinomycetota</taxon>
        <taxon>Actinomycetes</taxon>
        <taxon>Micrococcales</taxon>
        <taxon>Microbacteriaceae</taxon>
        <taxon>Herbiconiux</taxon>
    </lineage>
</organism>
<protein>
    <submittedName>
        <fullName evidence="3">LysM repeat protein</fullName>
    </submittedName>
</protein>
<dbReference type="Pfam" id="PF01476">
    <property type="entry name" value="LysM"/>
    <property type="match status" value="1"/>
</dbReference>
<dbReference type="InterPro" id="IPR018392">
    <property type="entry name" value="LysM"/>
</dbReference>
<accession>A0A852SPX0</accession>